<name>A0A0D7E5T9_RHOPL</name>
<sequence>MRAEKKILICGAGIAGPACAYWLDQHGFSVVIAERAKALRDGGQNVDIKGAAQQIIFIMGIADKIAAKDTMEQGVKCLDQSGNIVAVFPKGGFPSLTAEF</sequence>
<evidence type="ECO:0000313" key="2">
    <source>
        <dbReference type="Proteomes" id="UP000032515"/>
    </source>
</evidence>
<protein>
    <recommendedName>
        <fullName evidence="3">FAD-binding domain-containing protein</fullName>
    </recommendedName>
</protein>
<dbReference type="SUPFAM" id="SSF51905">
    <property type="entry name" value="FAD/NAD(P)-binding domain"/>
    <property type="match status" value="1"/>
</dbReference>
<proteinExistence type="predicted"/>
<comment type="caution">
    <text evidence="1">The sequence shown here is derived from an EMBL/GenBank/DDBJ whole genome shotgun (WGS) entry which is preliminary data.</text>
</comment>
<dbReference type="InterPro" id="IPR051704">
    <property type="entry name" value="FAD_aromatic-hydroxylase"/>
</dbReference>
<dbReference type="Gene3D" id="3.30.9.10">
    <property type="entry name" value="D-Amino Acid Oxidase, subunit A, domain 2"/>
    <property type="match status" value="1"/>
</dbReference>
<dbReference type="PANTHER" id="PTHR46865:SF2">
    <property type="entry name" value="MONOOXYGENASE"/>
    <property type="match status" value="1"/>
</dbReference>
<dbReference type="InterPro" id="IPR036188">
    <property type="entry name" value="FAD/NAD-bd_sf"/>
</dbReference>
<accession>A0A0D7E5T9</accession>
<dbReference type="PANTHER" id="PTHR46865">
    <property type="entry name" value="OXIDOREDUCTASE-RELATED"/>
    <property type="match status" value="1"/>
</dbReference>
<dbReference type="EMBL" id="JXXE01000600">
    <property type="protein sequence ID" value="KIZ35931.1"/>
    <property type="molecule type" value="Genomic_DNA"/>
</dbReference>
<feature type="non-terminal residue" evidence="1">
    <location>
        <position position="100"/>
    </location>
</feature>
<dbReference type="Gene3D" id="3.50.50.60">
    <property type="entry name" value="FAD/NAD(P)-binding domain"/>
    <property type="match status" value="1"/>
</dbReference>
<gene>
    <name evidence="1" type="ORF">OO17_25205</name>
</gene>
<evidence type="ECO:0000313" key="1">
    <source>
        <dbReference type="EMBL" id="KIZ35931.1"/>
    </source>
</evidence>
<reference evidence="1 2" key="1">
    <citation type="submission" date="2014-11" db="EMBL/GenBank/DDBJ databases">
        <title>Genomics and ecophysiology of heterotrophic nitrogen fixing bacteria isolated from estuarine surface water.</title>
        <authorList>
            <person name="Bentzon-Tilia M."/>
            <person name="Severin I."/>
            <person name="Hansen L.H."/>
            <person name="Riemann L."/>
        </authorList>
    </citation>
    <scope>NUCLEOTIDE SEQUENCE [LARGE SCALE GENOMIC DNA]</scope>
    <source>
        <strain evidence="1 2">BAL398</strain>
    </source>
</reference>
<dbReference type="Proteomes" id="UP000032515">
    <property type="component" value="Unassembled WGS sequence"/>
</dbReference>
<dbReference type="AlphaFoldDB" id="A0A0D7E5T9"/>
<dbReference type="OrthoDB" id="4230779at2"/>
<evidence type="ECO:0008006" key="3">
    <source>
        <dbReference type="Google" id="ProtNLM"/>
    </source>
</evidence>
<organism evidence="1 2">
    <name type="scientific">Rhodopseudomonas palustris</name>
    <dbReference type="NCBI Taxonomy" id="1076"/>
    <lineage>
        <taxon>Bacteria</taxon>
        <taxon>Pseudomonadati</taxon>
        <taxon>Pseudomonadota</taxon>
        <taxon>Alphaproteobacteria</taxon>
        <taxon>Hyphomicrobiales</taxon>
        <taxon>Nitrobacteraceae</taxon>
        <taxon>Rhodopseudomonas</taxon>
    </lineage>
</organism>